<proteinExistence type="predicted"/>
<dbReference type="STRING" id="272123.Anacy_3065"/>
<dbReference type="eggNOG" id="COG1520">
    <property type="taxonomic scope" value="Bacteria"/>
</dbReference>
<dbReference type="AlphaFoldDB" id="K9ZH18"/>
<dbReference type="PANTHER" id="PTHR35580:SF1">
    <property type="entry name" value="PHYTASE-LIKE DOMAIN-CONTAINING PROTEIN"/>
    <property type="match status" value="1"/>
</dbReference>
<dbReference type="InterPro" id="IPR011042">
    <property type="entry name" value="6-blade_b-propeller_TolB-like"/>
</dbReference>
<sequence>MKNILTLLESEINATILNLLNVSTPGSDLLLKNEDSEFMWGRTGNDTFIGLKPGDNNPDQLQIDIMLGDGDLMALQKGSQFNGNDRFVLGDWKQPYYADAQELNFGFKQFASILDFNPKQDTIQLHGCPEDYQLVKSPLGTAIFWKQGTVPDLIAFLPGNYHLHLEENYFQYEGDTPPPGPVLEKIQQIGSSSFDSLISSATDPNGNLFVAGVTGGSLAAANAGSNDVLVAKYDSNGNQKWIKQFGTDKSDFATSVATDNKGNFYLGGMTKGNLGEFNQGEGNYDIWIAKYDGSGKQQWFQQFGNGLIDASFDMKVDQDGNVYLTGFSIEQQQKGLFFEPDVFADDVWITKYDSNGNQQWFQQFGSSAFDEAYSLAVSNDGSIYSTGWTMGDLGAKNSGLYDVWVAKNDKNGQSEWIRQFGTKDYEFPKGIDSDSQGNVYITGWTLGNLGGKNAGSEDAWITKYDSNGNSLWTRQFGTNGNDAALDMKIDLNGNIFLVGYTDNNLGGKNLGSNDAWAAKFNSNGKQLWIQQFGTSKSDVATSLTIDKTGNVFVIGTTEGSLGGINAGSVDSWVAKLDSNSGKLEDFSGTSKYETQHEISSCDSSFGVFDRNSQNHIFNNDLGQSLASGMLKDFNKTPKPEIQNEIFSHDLKNDILNDFLGKSSDLGKIKDFGEILKHEIQNEILSSSFTDKIINAVLGKSLESGKLQDLSKISKPEIQNEISSCGGSSGLLGNNFQKNILNGGLEGSSALSASGKSIVSDFDVML</sequence>
<dbReference type="SUPFAM" id="SSF51120">
    <property type="entry name" value="beta-Roll"/>
    <property type="match status" value="1"/>
</dbReference>
<dbReference type="SUPFAM" id="SSF63829">
    <property type="entry name" value="Calcium-dependent phosphotriesterase"/>
    <property type="match status" value="1"/>
</dbReference>
<dbReference type="KEGG" id="acy:Anacy_3065"/>
<reference evidence="2" key="1">
    <citation type="journal article" date="2013" name="Proc. Natl. Acad. Sci. U.S.A.">
        <title>Improving the coverage of the cyanobacterial phylum using diversity-driven genome sequencing.</title>
        <authorList>
            <person name="Shih P.M."/>
            <person name="Wu D."/>
            <person name="Latifi A."/>
            <person name="Axen S.D."/>
            <person name="Fewer D.P."/>
            <person name="Talla E."/>
            <person name="Calteau A."/>
            <person name="Cai F."/>
            <person name="Tandeau de Marsac N."/>
            <person name="Rippka R."/>
            <person name="Herdman M."/>
            <person name="Sivonen K."/>
            <person name="Coursin T."/>
            <person name="Laurent T."/>
            <person name="Goodwin L."/>
            <person name="Nolan M."/>
            <person name="Davenport K.W."/>
            <person name="Han C.S."/>
            <person name="Rubin E.M."/>
            <person name="Eisen J.A."/>
            <person name="Woyke T."/>
            <person name="Gugger M."/>
            <person name="Kerfeld C.A."/>
        </authorList>
    </citation>
    <scope>NUCLEOTIDE SEQUENCE [LARGE SCALE GENOMIC DNA]</scope>
    <source>
        <strain evidence="2">ATCC 27899 / PCC 7122</strain>
    </source>
</reference>
<dbReference type="InterPro" id="IPR011049">
    <property type="entry name" value="Serralysin-like_metalloprot_C"/>
</dbReference>
<dbReference type="PANTHER" id="PTHR35580">
    <property type="entry name" value="CELL SURFACE GLYCOPROTEIN (S-LAYER PROTEIN)-LIKE PROTEIN"/>
    <property type="match status" value="1"/>
</dbReference>
<dbReference type="Proteomes" id="UP000010474">
    <property type="component" value="Chromosome"/>
</dbReference>
<organism evidence="1 2">
    <name type="scientific">Anabaena cylindrica (strain ATCC 27899 / PCC 7122)</name>
    <dbReference type="NCBI Taxonomy" id="272123"/>
    <lineage>
        <taxon>Bacteria</taxon>
        <taxon>Bacillati</taxon>
        <taxon>Cyanobacteriota</taxon>
        <taxon>Cyanophyceae</taxon>
        <taxon>Nostocales</taxon>
        <taxon>Nostocaceae</taxon>
        <taxon>Anabaena</taxon>
    </lineage>
</organism>
<name>K9ZH18_ANACC</name>
<dbReference type="Gene3D" id="2.120.10.30">
    <property type="entry name" value="TolB, C-terminal domain"/>
    <property type="match status" value="2"/>
</dbReference>
<gene>
    <name evidence="1" type="ordered locus">Anacy_3065</name>
</gene>
<dbReference type="InterPro" id="IPR010620">
    <property type="entry name" value="SBBP_repeat"/>
</dbReference>
<evidence type="ECO:0008006" key="3">
    <source>
        <dbReference type="Google" id="ProtNLM"/>
    </source>
</evidence>
<evidence type="ECO:0000313" key="1">
    <source>
        <dbReference type="EMBL" id="AFZ58481.1"/>
    </source>
</evidence>
<keyword evidence="2" id="KW-1185">Reference proteome</keyword>
<dbReference type="PATRIC" id="fig|272123.3.peg.3346"/>
<dbReference type="HOGENOM" id="CLU_016534_0_0_3"/>
<evidence type="ECO:0000313" key="2">
    <source>
        <dbReference type="Proteomes" id="UP000010474"/>
    </source>
</evidence>
<dbReference type="InterPro" id="IPR052918">
    <property type="entry name" value="Motility_Chemotaxis_Reg"/>
</dbReference>
<dbReference type="EMBL" id="CP003659">
    <property type="protein sequence ID" value="AFZ58481.1"/>
    <property type="molecule type" value="Genomic_DNA"/>
</dbReference>
<dbReference type="RefSeq" id="WP_015215108.1">
    <property type="nucleotide sequence ID" value="NC_019771.1"/>
</dbReference>
<accession>K9ZH18</accession>
<dbReference type="Pfam" id="PF06739">
    <property type="entry name" value="SBBP"/>
    <property type="match status" value="5"/>
</dbReference>
<protein>
    <recommendedName>
        <fullName evidence="3">Hemolysin-type calcium-binding region</fullName>
    </recommendedName>
</protein>
<dbReference type="OrthoDB" id="9796428at2"/>